<name>A0A2N0NG70_9GLOM</name>
<feature type="transmembrane region" description="Helical" evidence="1">
    <location>
        <begin position="79"/>
        <end position="96"/>
    </location>
</feature>
<organism evidence="2 3">
    <name type="scientific">Rhizophagus irregularis</name>
    <dbReference type="NCBI Taxonomy" id="588596"/>
    <lineage>
        <taxon>Eukaryota</taxon>
        <taxon>Fungi</taxon>
        <taxon>Fungi incertae sedis</taxon>
        <taxon>Mucoromycota</taxon>
        <taxon>Glomeromycotina</taxon>
        <taxon>Glomeromycetes</taxon>
        <taxon>Glomerales</taxon>
        <taxon>Glomeraceae</taxon>
        <taxon>Rhizophagus</taxon>
    </lineage>
</organism>
<accession>A0A2N0NG70</accession>
<gene>
    <name evidence="2" type="ORF">RhiirA5_440903</name>
</gene>
<dbReference type="Proteomes" id="UP000232722">
    <property type="component" value="Unassembled WGS sequence"/>
</dbReference>
<sequence length="126" mass="14983">MNERIRWTNRKSILFYISRSIRYSVRTEGTFTLNFRFVVSRVLRILMVYVANLWLILPLEVPFIHLGSFPIIIALLEEIFDYDYLYIILSLLLIITHNKSTMLEIYPNGKLCKSILWIRIIITGLD</sequence>
<dbReference type="AlphaFoldDB" id="A0A2N0NG70"/>
<comment type="caution">
    <text evidence="2">The sequence shown here is derived from an EMBL/GenBank/DDBJ whole genome shotgun (WGS) entry which is preliminary data.</text>
</comment>
<proteinExistence type="predicted"/>
<reference evidence="2 3" key="2">
    <citation type="submission" date="2017-09" db="EMBL/GenBank/DDBJ databases">
        <title>Extensive intraspecific genome diversity in a model arbuscular mycorrhizal fungus.</title>
        <authorList>
            <person name="Chen E.C."/>
            <person name="Morin E."/>
            <person name="Beaudet D."/>
            <person name="Noel J."/>
            <person name="Ndikumana S."/>
            <person name="Charron P."/>
            <person name="St-Onge C."/>
            <person name="Giorgi J."/>
            <person name="Grigoriev I.V."/>
            <person name="Roux C."/>
            <person name="Martin F.M."/>
            <person name="Corradi N."/>
        </authorList>
    </citation>
    <scope>NUCLEOTIDE SEQUENCE [LARGE SCALE GENOMIC DNA]</scope>
    <source>
        <strain evidence="2 3">A5</strain>
    </source>
</reference>
<dbReference type="EMBL" id="LLXJ01007721">
    <property type="protein sequence ID" value="PKB93576.1"/>
    <property type="molecule type" value="Genomic_DNA"/>
</dbReference>
<feature type="transmembrane region" description="Helical" evidence="1">
    <location>
        <begin position="46"/>
        <end position="73"/>
    </location>
</feature>
<keyword evidence="1" id="KW-0812">Transmembrane</keyword>
<reference evidence="2 3" key="1">
    <citation type="submission" date="2016-04" db="EMBL/GenBank/DDBJ databases">
        <title>Genome analyses suggest a sexual origin of heterokaryosis in a supposedly ancient asexual fungus.</title>
        <authorList>
            <person name="Ropars J."/>
            <person name="Sedzielewska K."/>
            <person name="Noel J."/>
            <person name="Charron P."/>
            <person name="Farinelli L."/>
            <person name="Marton T."/>
            <person name="Kruger M."/>
            <person name="Pelin A."/>
            <person name="Brachmann A."/>
            <person name="Corradi N."/>
        </authorList>
    </citation>
    <scope>NUCLEOTIDE SEQUENCE [LARGE SCALE GENOMIC DNA]</scope>
    <source>
        <strain evidence="2 3">A5</strain>
    </source>
</reference>
<keyword evidence="1" id="KW-1133">Transmembrane helix</keyword>
<evidence type="ECO:0000313" key="3">
    <source>
        <dbReference type="Proteomes" id="UP000232722"/>
    </source>
</evidence>
<keyword evidence="1" id="KW-0472">Membrane</keyword>
<evidence type="ECO:0000256" key="1">
    <source>
        <dbReference type="SAM" id="Phobius"/>
    </source>
</evidence>
<protein>
    <submittedName>
        <fullName evidence="2">Uncharacterized protein</fullName>
    </submittedName>
</protein>
<evidence type="ECO:0000313" key="2">
    <source>
        <dbReference type="EMBL" id="PKB93576.1"/>
    </source>
</evidence>